<organism evidence="1">
    <name type="scientific">Ophidiomyces ophidiicola</name>
    <dbReference type="NCBI Taxonomy" id="1387563"/>
    <lineage>
        <taxon>Eukaryota</taxon>
        <taxon>Fungi</taxon>
        <taxon>Dikarya</taxon>
        <taxon>Ascomycota</taxon>
        <taxon>Pezizomycotina</taxon>
        <taxon>Eurotiomycetes</taxon>
        <taxon>Eurotiomycetidae</taxon>
        <taxon>Onygenales</taxon>
        <taxon>Onygenaceae</taxon>
        <taxon>Ophidiomyces</taxon>
    </lineage>
</organism>
<gene>
    <name evidence="1" type="ORF">LOY88_001763</name>
</gene>
<sequence length="379" mass="41909">MTAFDTIKSLAIFFAPILIPRAISLVQSTRRAIAQQRHVPRQPLTPQASRALNILFFSTALFLLLSLPMNPYAPTSNVFSTTSSRFSIPTDLLFTRISRTRPLTPIDSLLRTHFTSPQARKTYLRFGPETLLSCAFCGPDSPNSYLIYHIPFNILLPHLFHLFVIGIATSAPLVGPEAARWRRHFLWAAFILLFADLGVVASYDPYTKNALNTAIVPWSLYTLLYTVRTLAFTIFDAWCASLIYLSATNRFFFGAMAPTVSADQQVDQFVELMGSNLTSAMGKLHALGLLKNTVMHDAVLKQREDAVWADIVRRTGGIVGSDGTSVFDDEEVVQAISRALAKRAQEAGDRSNEADIMKEALKEASNFVEGATAGLELEA</sequence>
<evidence type="ECO:0000313" key="1">
    <source>
        <dbReference type="EMBL" id="KAI2390163.1"/>
    </source>
</evidence>
<name>A0ACB8V1I0_9EURO</name>
<comment type="caution">
    <text evidence="1">The sequence shown here is derived from an EMBL/GenBank/DDBJ whole genome shotgun (WGS) entry which is preliminary data.</text>
</comment>
<dbReference type="EMBL" id="JALBCA010000019">
    <property type="protein sequence ID" value="KAI2390163.1"/>
    <property type="molecule type" value="Genomic_DNA"/>
</dbReference>
<proteinExistence type="predicted"/>
<protein>
    <submittedName>
        <fullName evidence="1">Uncharacterized protein</fullName>
    </submittedName>
</protein>
<accession>A0ACB8V1I0</accession>
<reference evidence="1" key="1">
    <citation type="journal article" date="2022" name="bioRxiv">
        <title>Population genetic analysis of Ophidiomyces ophidiicola, the causative agent of snake fungal disease, indicates recent introductions to the USA.</title>
        <authorList>
            <person name="Ladner J.T."/>
            <person name="Palmer J.M."/>
            <person name="Ettinger C.L."/>
            <person name="Stajich J.E."/>
            <person name="Farrell T.M."/>
            <person name="Glorioso B.M."/>
            <person name="Lawson B."/>
            <person name="Price S.J."/>
            <person name="Stengle A.G."/>
            <person name="Grear D.A."/>
            <person name="Lorch J.M."/>
        </authorList>
    </citation>
    <scope>NUCLEOTIDE SEQUENCE</scope>
    <source>
        <strain evidence="1">NWHC 24266-5</strain>
    </source>
</reference>